<feature type="region of interest" description="Disordered" evidence="1">
    <location>
        <begin position="1"/>
        <end position="32"/>
    </location>
</feature>
<feature type="domain" description="2EXR" evidence="2">
    <location>
        <begin position="40"/>
        <end position="112"/>
    </location>
</feature>
<evidence type="ECO:0000259" key="2">
    <source>
        <dbReference type="Pfam" id="PF20150"/>
    </source>
</evidence>
<accession>A0A6A6U4G7</accession>
<reference evidence="3" key="1">
    <citation type="journal article" date="2020" name="Stud. Mycol.">
        <title>101 Dothideomycetes genomes: a test case for predicting lifestyles and emergence of pathogens.</title>
        <authorList>
            <person name="Haridas S."/>
            <person name="Albert R."/>
            <person name="Binder M."/>
            <person name="Bloem J."/>
            <person name="Labutti K."/>
            <person name="Salamov A."/>
            <person name="Andreopoulos B."/>
            <person name="Baker S."/>
            <person name="Barry K."/>
            <person name="Bills G."/>
            <person name="Bluhm B."/>
            <person name="Cannon C."/>
            <person name="Castanera R."/>
            <person name="Culley D."/>
            <person name="Daum C."/>
            <person name="Ezra D."/>
            <person name="Gonzalez J."/>
            <person name="Henrissat B."/>
            <person name="Kuo A."/>
            <person name="Liang C."/>
            <person name="Lipzen A."/>
            <person name="Lutzoni F."/>
            <person name="Magnuson J."/>
            <person name="Mondo S."/>
            <person name="Nolan M."/>
            <person name="Ohm R."/>
            <person name="Pangilinan J."/>
            <person name="Park H.-J."/>
            <person name="Ramirez L."/>
            <person name="Alfaro M."/>
            <person name="Sun H."/>
            <person name="Tritt A."/>
            <person name="Yoshinaga Y."/>
            <person name="Zwiers L.-H."/>
            <person name="Turgeon B."/>
            <person name="Goodwin S."/>
            <person name="Spatafora J."/>
            <person name="Crous P."/>
            <person name="Grigoriev I."/>
        </authorList>
    </citation>
    <scope>NUCLEOTIDE SEQUENCE</scope>
    <source>
        <strain evidence="3">CBS 115976</strain>
    </source>
</reference>
<dbReference type="PANTHER" id="PTHR42085:SF8">
    <property type="entry name" value="F-BOX DOMAIN-CONTAINING PROTEIN"/>
    <property type="match status" value="1"/>
</dbReference>
<keyword evidence="4" id="KW-1185">Reference proteome</keyword>
<dbReference type="Proteomes" id="UP000799302">
    <property type="component" value="Unassembled WGS sequence"/>
</dbReference>
<dbReference type="EMBL" id="MU004240">
    <property type="protein sequence ID" value="KAF2665844.1"/>
    <property type="molecule type" value="Genomic_DNA"/>
</dbReference>
<dbReference type="PANTHER" id="PTHR42085">
    <property type="entry name" value="F-BOX DOMAIN-CONTAINING PROTEIN"/>
    <property type="match status" value="1"/>
</dbReference>
<dbReference type="InterPro" id="IPR045518">
    <property type="entry name" value="2EXR"/>
</dbReference>
<dbReference type="AlphaFoldDB" id="A0A6A6U4G7"/>
<evidence type="ECO:0000313" key="3">
    <source>
        <dbReference type="EMBL" id="KAF2665844.1"/>
    </source>
</evidence>
<proteinExistence type="predicted"/>
<protein>
    <recommendedName>
        <fullName evidence="2">2EXR domain-containing protein</fullName>
    </recommendedName>
</protein>
<gene>
    <name evidence="3" type="ORF">BT63DRAFT_77426</name>
</gene>
<dbReference type="InterPro" id="IPR038883">
    <property type="entry name" value="AN11006-like"/>
</dbReference>
<evidence type="ECO:0000256" key="1">
    <source>
        <dbReference type="SAM" id="MobiDB-lite"/>
    </source>
</evidence>
<name>A0A6A6U4G7_9PEZI</name>
<sequence>MQERPASMQEGWGMRRQSSARRPRANPSSINNMAMSRPFPFMQLPTEIRQMVYSMALKTHSTLSFGCKHVLEEMSNETKTIGNYIALLRTSRHIHLEASQVLYSRNFFRAHRECHAGCIAHHPYRHLIEQVCIVQLLEPHSTFDMGDDEAIRFSGVEVLKNLPGLRKIDLCFIMWELTILDPPLRHTPPIAWGTSLEFVVGPYIQQIKRYQRKYPKIKIDKPELWREFINDYNLKGNGRERTGIVHFYMIDKTPSMANLVKICIDFSRLPKFNGENEIPQDCYYLE</sequence>
<organism evidence="3 4">
    <name type="scientific">Microthyrium microscopicum</name>
    <dbReference type="NCBI Taxonomy" id="703497"/>
    <lineage>
        <taxon>Eukaryota</taxon>
        <taxon>Fungi</taxon>
        <taxon>Dikarya</taxon>
        <taxon>Ascomycota</taxon>
        <taxon>Pezizomycotina</taxon>
        <taxon>Dothideomycetes</taxon>
        <taxon>Dothideomycetes incertae sedis</taxon>
        <taxon>Microthyriales</taxon>
        <taxon>Microthyriaceae</taxon>
        <taxon>Microthyrium</taxon>
    </lineage>
</organism>
<dbReference type="Pfam" id="PF20150">
    <property type="entry name" value="2EXR"/>
    <property type="match status" value="1"/>
</dbReference>
<dbReference type="OrthoDB" id="5413827at2759"/>
<evidence type="ECO:0000313" key="4">
    <source>
        <dbReference type="Proteomes" id="UP000799302"/>
    </source>
</evidence>